<gene>
    <name evidence="11" type="ORF">g.19782</name>
</gene>
<accession>A0A1B6G7C0</accession>
<evidence type="ECO:0000256" key="2">
    <source>
        <dbReference type="ARBA" id="ARBA00022692"/>
    </source>
</evidence>
<dbReference type="InterPro" id="IPR013320">
    <property type="entry name" value="ConA-like_dom_sf"/>
</dbReference>
<protein>
    <recommendedName>
        <fullName evidence="12">GH16 domain-containing protein</fullName>
    </recommendedName>
</protein>
<dbReference type="AlphaFoldDB" id="A0A1B6G7C0"/>
<evidence type="ECO:0000313" key="11">
    <source>
        <dbReference type="EMBL" id="JAS58223.1"/>
    </source>
</evidence>
<comment type="subcellular location">
    <subcellularLocation>
        <location evidence="1">Membrane</location>
        <topology evidence="1">Single-pass membrane protein</topology>
    </subcellularLocation>
</comment>
<dbReference type="InterPro" id="IPR000757">
    <property type="entry name" value="Beta-glucanase-like"/>
</dbReference>
<evidence type="ECO:0000256" key="7">
    <source>
        <dbReference type="SAM" id="MobiDB-lite"/>
    </source>
</evidence>
<feature type="signal peptide" evidence="8">
    <location>
        <begin position="1"/>
        <end position="21"/>
    </location>
</feature>
<dbReference type="PANTHER" id="PTHR24269:SF16">
    <property type="entry name" value="PROTEIN SLG1"/>
    <property type="match status" value="1"/>
</dbReference>
<dbReference type="PROSITE" id="PS51212">
    <property type="entry name" value="WSC"/>
    <property type="match status" value="5"/>
</dbReference>
<feature type="domain" description="WSC" evidence="9">
    <location>
        <begin position="520"/>
        <end position="614"/>
    </location>
</feature>
<dbReference type="GO" id="GO:0005975">
    <property type="term" value="P:carbohydrate metabolic process"/>
    <property type="evidence" value="ECO:0007669"/>
    <property type="project" value="InterPro"/>
</dbReference>
<organism evidence="11">
    <name type="scientific">Cuerna arida</name>
    <dbReference type="NCBI Taxonomy" id="1464854"/>
    <lineage>
        <taxon>Eukaryota</taxon>
        <taxon>Metazoa</taxon>
        <taxon>Ecdysozoa</taxon>
        <taxon>Arthropoda</taxon>
        <taxon>Hexapoda</taxon>
        <taxon>Insecta</taxon>
        <taxon>Pterygota</taxon>
        <taxon>Neoptera</taxon>
        <taxon>Paraneoptera</taxon>
        <taxon>Hemiptera</taxon>
        <taxon>Auchenorrhyncha</taxon>
        <taxon>Membracoidea</taxon>
        <taxon>Cicadellidae</taxon>
        <taxon>Cicadellinae</taxon>
        <taxon>Proconiini</taxon>
        <taxon>Cuerna</taxon>
    </lineage>
</organism>
<keyword evidence="5" id="KW-0472">Membrane</keyword>
<feature type="domain" description="WSC" evidence="9">
    <location>
        <begin position="20"/>
        <end position="113"/>
    </location>
</feature>
<dbReference type="Gene3D" id="2.60.120.200">
    <property type="match status" value="1"/>
</dbReference>
<dbReference type="SMART" id="SM00321">
    <property type="entry name" value="WSC"/>
    <property type="match status" value="5"/>
</dbReference>
<keyword evidence="4" id="KW-1133">Transmembrane helix</keyword>
<dbReference type="Pfam" id="PF00722">
    <property type="entry name" value="Glyco_hydro_16"/>
    <property type="match status" value="1"/>
</dbReference>
<dbReference type="PANTHER" id="PTHR24269">
    <property type="entry name" value="KREMEN PROTEIN"/>
    <property type="match status" value="1"/>
</dbReference>
<reference evidence="11" key="1">
    <citation type="submission" date="2015-11" db="EMBL/GenBank/DDBJ databases">
        <title>De novo transcriptome assembly of four potential Pierce s Disease insect vectors from Arizona vineyards.</title>
        <authorList>
            <person name="Tassone E.E."/>
        </authorList>
    </citation>
    <scope>NUCLEOTIDE SEQUENCE</scope>
</reference>
<dbReference type="InterPro" id="IPR002889">
    <property type="entry name" value="WSC_carb-bd"/>
</dbReference>
<feature type="domain" description="WSC" evidence="9">
    <location>
        <begin position="129"/>
        <end position="222"/>
    </location>
</feature>
<evidence type="ECO:0000259" key="9">
    <source>
        <dbReference type="PROSITE" id="PS51212"/>
    </source>
</evidence>
<dbReference type="PROSITE" id="PS51257">
    <property type="entry name" value="PROKAR_LIPOPROTEIN"/>
    <property type="match status" value="1"/>
</dbReference>
<feature type="domain" description="GH16" evidence="10">
    <location>
        <begin position="617"/>
        <end position="965"/>
    </location>
</feature>
<dbReference type="EMBL" id="GECZ01011546">
    <property type="protein sequence ID" value="JAS58223.1"/>
    <property type="molecule type" value="Transcribed_RNA"/>
</dbReference>
<evidence type="ECO:0000259" key="10">
    <source>
        <dbReference type="PROSITE" id="PS51762"/>
    </source>
</evidence>
<dbReference type="GO" id="GO:0005886">
    <property type="term" value="C:plasma membrane"/>
    <property type="evidence" value="ECO:0007669"/>
    <property type="project" value="TreeGrafter"/>
</dbReference>
<evidence type="ECO:0000256" key="3">
    <source>
        <dbReference type="ARBA" id="ARBA00022729"/>
    </source>
</evidence>
<dbReference type="Pfam" id="PF01822">
    <property type="entry name" value="WSC"/>
    <property type="match status" value="6"/>
</dbReference>
<dbReference type="SUPFAM" id="SSF49899">
    <property type="entry name" value="Concanavalin A-like lectins/glucanases"/>
    <property type="match status" value="1"/>
</dbReference>
<dbReference type="GO" id="GO:0004553">
    <property type="term" value="F:hydrolase activity, hydrolyzing O-glycosyl compounds"/>
    <property type="evidence" value="ECO:0007669"/>
    <property type="project" value="InterPro"/>
</dbReference>
<feature type="region of interest" description="Disordered" evidence="7">
    <location>
        <begin position="613"/>
        <end position="635"/>
    </location>
</feature>
<keyword evidence="3 8" id="KW-0732">Signal</keyword>
<evidence type="ECO:0008006" key="12">
    <source>
        <dbReference type="Google" id="ProtNLM"/>
    </source>
</evidence>
<name>A0A1B6G7C0_9HEMI</name>
<evidence type="ECO:0000256" key="5">
    <source>
        <dbReference type="ARBA" id="ARBA00023136"/>
    </source>
</evidence>
<evidence type="ECO:0000256" key="8">
    <source>
        <dbReference type="SAM" id="SignalP"/>
    </source>
</evidence>
<feature type="non-terminal residue" evidence="11">
    <location>
        <position position="965"/>
    </location>
</feature>
<evidence type="ECO:0000256" key="1">
    <source>
        <dbReference type="ARBA" id="ARBA00004167"/>
    </source>
</evidence>
<evidence type="ECO:0000256" key="4">
    <source>
        <dbReference type="ARBA" id="ARBA00022989"/>
    </source>
</evidence>
<feature type="domain" description="WSC" evidence="9">
    <location>
        <begin position="421"/>
        <end position="513"/>
    </location>
</feature>
<dbReference type="InterPro" id="IPR051836">
    <property type="entry name" value="Kremen_rcpt"/>
</dbReference>
<feature type="chain" id="PRO_5008583457" description="GH16 domain-containing protein" evidence="8">
    <location>
        <begin position="22"/>
        <end position="965"/>
    </location>
</feature>
<proteinExistence type="predicted"/>
<feature type="domain" description="WSC" evidence="9">
    <location>
        <begin position="229"/>
        <end position="323"/>
    </location>
</feature>
<keyword evidence="2" id="KW-0812">Transmembrane</keyword>
<dbReference type="PROSITE" id="PS51762">
    <property type="entry name" value="GH16_2"/>
    <property type="match status" value="1"/>
</dbReference>
<evidence type="ECO:0000256" key="6">
    <source>
        <dbReference type="ARBA" id="ARBA00023180"/>
    </source>
</evidence>
<sequence>MTKWQWWSYQLFFCYFGIACGEYLGCYRETDPHLMNGHQQNFVITLTPDRCLELCSNKGFHYAGLKSRVTCFCDNQEPSLRHKIEESQCQTTCVGDDSKICGGDEALSVYTTNRAEKEEEEEEVVEPISHNYVGCYEDNNNDRLLAGFQQELVNNSPERCKALCYRRGYLYSGVEFGVECFCGDAHPPPPLLRADYQCSMACPDSSTQKCGGSGLISIYDTGITDIRELGMKVNCFNDEDPRILEAYKVDLETTNSPRRCMNLCRSLGYQYSGVEYGKECFCDNTVHANNIRDAPDEVCNTTCSGDVFQDCGGNWRLIVYRTGLSDPEPVPKRVGCLEIAASDTSVMDSYRQGYRVTTTSENCAKLCYNKGFSFSTLVTSTECWCDNKKPPQTQSVGDEDCKENLAVVYNTGYINNLPGSSDDYIGCFRSVNTTPLGGFYKKFETQLTPEKCTELCFKKGYLYSGTRNKNECHCGDKRLSESKVADEECSSPCSGDSMKSCGAVGKISLYSTGITDVSATDKLIGCFIDDTLPRVLGQHKTDLDKTNSPRRCLNYCLALGYSFAGVEYQRECFCGNTRPSSSLSTPDSECNSICSGDSSETCGGSWRIAVYRTGSGDSKSGPSPPDKDSPCEPSETLVNGKPACRGATVFIDNFSNSTLAPHWKHEIKIADAPDYEFVTFNSLPANSFQRDGKLTIKPVVLPDRDVEHGHIKLNRCTGLADTRECELSAFSYNILPPVRSARIHTRNSFSFRYGIVKIRARLPAGDWIVPELWLMPKDQSYGSSYQSGKIRVAMSRGNRQLTCNGKDMGSSVLESGVLVGTGNNVSSHSVFNRISDSWYSHPHNYTLVWTPDNLLFYVDGQPQQALLPPGVRLTKLLGFRDDEVSTWETGSRIAPFDTDFYLSIGVSVGGSRDFPDGCINKDRVKPWTNFKLKAMLNFWLDKEHWWPSWGDIKSSMIVEHVQVTA</sequence>
<keyword evidence="6" id="KW-0325">Glycoprotein</keyword>